<comment type="caution">
    <text evidence="2">The sequence shown here is derived from an EMBL/GenBank/DDBJ whole genome shotgun (WGS) entry which is preliminary data.</text>
</comment>
<dbReference type="Proteomes" id="UP000309128">
    <property type="component" value="Unassembled WGS sequence"/>
</dbReference>
<keyword evidence="3" id="KW-1185">Reference proteome</keyword>
<sequence>MSQHETKIPAMVTTTQIPDVSRPVEGDAAGITQLLRPNVAARLRPGPVAVAGVGGPTTTACCTLRCCLPSPG</sequence>
<evidence type="ECO:0000313" key="2">
    <source>
        <dbReference type="EMBL" id="TMR07311.1"/>
    </source>
</evidence>
<dbReference type="AlphaFoldDB" id="A0A5S4EVJ0"/>
<protein>
    <submittedName>
        <fullName evidence="2">Uncharacterized protein</fullName>
    </submittedName>
</protein>
<proteinExistence type="predicted"/>
<dbReference type="RefSeq" id="WP_138673955.1">
    <property type="nucleotide sequence ID" value="NZ_VCKY01000383.1"/>
</dbReference>
<accession>A0A5S4EVJ0</accession>
<feature type="region of interest" description="Disordered" evidence="1">
    <location>
        <begin position="1"/>
        <end position="23"/>
    </location>
</feature>
<evidence type="ECO:0000256" key="1">
    <source>
        <dbReference type="SAM" id="MobiDB-lite"/>
    </source>
</evidence>
<name>A0A5S4EVJ0_9ACTN</name>
<gene>
    <name evidence="2" type="ORF">ETD86_51755</name>
</gene>
<dbReference type="EMBL" id="VCKY01000383">
    <property type="protein sequence ID" value="TMR07311.1"/>
    <property type="molecule type" value="Genomic_DNA"/>
</dbReference>
<organism evidence="2 3">
    <name type="scientific">Nonomuraea turkmeniaca</name>
    <dbReference type="NCBI Taxonomy" id="103838"/>
    <lineage>
        <taxon>Bacteria</taxon>
        <taxon>Bacillati</taxon>
        <taxon>Actinomycetota</taxon>
        <taxon>Actinomycetes</taxon>
        <taxon>Streptosporangiales</taxon>
        <taxon>Streptosporangiaceae</taxon>
        <taxon>Nonomuraea</taxon>
    </lineage>
</organism>
<reference evidence="2 3" key="1">
    <citation type="submission" date="2019-05" db="EMBL/GenBank/DDBJ databases">
        <title>Draft genome sequence of Nonomuraea turkmeniaca DSM 43926.</title>
        <authorList>
            <person name="Saricaoglu S."/>
            <person name="Isik K."/>
        </authorList>
    </citation>
    <scope>NUCLEOTIDE SEQUENCE [LARGE SCALE GENOMIC DNA]</scope>
    <source>
        <strain evidence="2 3">DSM 43926</strain>
    </source>
</reference>
<evidence type="ECO:0000313" key="3">
    <source>
        <dbReference type="Proteomes" id="UP000309128"/>
    </source>
</evidence>